<dbReference type="Proteomes" id="UP000236845">
    <property type="component" value="Unassembled WGS sequence"/>
</dbReference>
<dbReference type="Pfam" id="PF13416">
    <property type="entry name" value="SBP_bac_8"/>
    <property type="match status" value="1"/>
</dbReference>
<keyword evidence="1" id="KW-0812">Transmembrane</keyword>
<name>A0A2H0YQU1_9BACT</name>
<comment type="caution">
    <text evidence="2">The sequence shown here is derived from an EMBL/GenBank/DDBJ whole genome shotgun (WGS) entry which is preliminary data.</text>
</comment>
<reference evidence="3" key="1">
    <citation type="submission" date="2017-09" db="EMBL/GenBank/DDBJ databases">
        <title>Depth-based differentiation of microbial function through sediment-hosted aquifers and enrichment of novel symbionts in the deep terrestrial subsurface.</title>
        <authorList>
            <person name="Probst A.J."/>
            <person name="Ladd B."/>
            <person name="Jarett J.K."/>
            <person name="Geller-Mcgrath D.E."/>
            <person name="Sieber C.M.K."/>
            <person name="Emerson J.B."/>
            <person name="Anantharaman K."/>
            <person name="Thomas B.C."/>
            <person name="Malmstrom R."/>
            <person name="Stieglmeier M."/>
            <person name="Klingl A."/>
            <person name="Woyke T."/>
            <person name="Ryan C.M."/>
            <person name="Banfield J.F."/>
        </authorList>
    </citation>
    <scope>NUCLEOTIDE SEQUENCE [LARGE SCALE GENOMIC DNA]</scope>
</reference>
<dbReference type="InterPro" id="IPR006059">
    <property type="entry name" value="SBP"/>
</dbReference>
<evidence type="ECO:0000313" key="3">
    <source>
        <dbReference type="Proteomes" id="UP000236845"/>
    </source>
</evidence>
<evidence type="ECO:0000256" key="1">
    <source>
        <dbReference type="SAM" id="Phobius"/>
    </source>
</evidence>
<dbReference type="EMBL" id="PEXW01000030">
    <property type="protein sequence ID" value="PIS40796.1"/>
    <property type="molecule type" value="Genomic_DNA"/>
</dbReference>
<gene>
    <name evidence="2" type="ORF">COT26_01420</name>
</gene>
<dbReference type="SUPFAM" id="SSF53850">
    <property type="entry name" value="Periplasmic binding protein-like II"/>
    <property type="match status" value="1"/>
</dbReference>
<proteinExistence type="predicted"/>
<feature type="transmembrane region" description="Helical" evidence="1">
    <location>
        <begin position="7"/>
        <end position="27"/>
    </location>
</feature>
<dbReference type="PANTHER" id="PTHR43649">
    <property type="entry name" value="ARABINOSE-BINDING PROTEIN-RELATED"/>
    <property type="match status" value="1"/>
</dbReference>
<dbReference type="AlphaFoldDB" id="A0A2H0YQU1"/>
<protein>
    <recommendedName>
        <fullName evidence="4">ABC transporter substrate-binding protein</fullName>
    </recommendedName>
</protein>
<organism evidence="2 3">
    <name type="scientific">Candidatus Kerfeldbacteria bacterium CG08_land_8_20_14_0_20_43_14</name>
    <dbReference type="NCBI Taxonomy" id="2014246"/>
    <lineage>
        <taxon>Bacteria</taxon>
        <taxon>Candidatus Kerfeldiibacteriota</taxon>
    </lineage>
</organism>
<evidence type="ECO:0008006" key="4">
    <source>
        <dbReference type="Google" id="ProtNLM"/>
    </source>
</evidence>
<sequence length="468" mass="50478">MDFKKKMIIMGSIVIIGIAGILGYRLLTNKTTGSTGSCNIKALPARIHLTWWGDLSEPAAQVLIGAYTASRPYVSIVYTKLDPKTSEQKLIGAWARDQGPDIYSIKSESVKHFASTGLINPMPAKTTNYTATKKKVLGIKEEVQICKFEKPAPTSETLKNLFVTGAFNDMYKNGQILDFPLQFDSVAMFYNQQLLDEAGILTPPKTWSEFVSIIPKLTLVDDQGKLVRAGAALGLGSNVPRNPEVLAAILKQYSIDLADKTGTSATFTSAKDFNSVLNLAVSFSNPTKATYTWNETFPSALDALAQGKVAIAFGTAEDFAELKNLTTGADIRVANFPQAISTGSVYVADYWLQTVAPRAKDANAAWDFLRFAADTTQAQALIKITGGTAAIRALVETAGKVVEGETAGQAQVFAKQAATAFNWFPGLNPEKGREALNNLMDDATSQKVSLADAIDRASKMFQLSLSTP</sequence>
<accession>A0A2H0YQU1</accession>
<keyword evidence="1" id="KW-1133">Transmembrane helix</keyword>
<dbReference type="InterPro" id="IPR050490">
    <property type="entry name" value="Bact_solute-bd_prot1"/>
</dbReference>
<dbReference type="Gene3D" id="3.40.190.10">
    <property type="entry name" value="Periplasmic binding protein-like II"/>
    <property type="match status" value="1"/>
</dbReference>
<keyword evidence="1" id="KW-0472">Membrane</keyword>
<evidence type="ECO:0000313" key="2">
    <source>
        <dbReference type="EMBL" id="PIS40796.1"/>
    </source>
</evidence>